<reference evidence="1 2" key="1">
    <citation type="submission" date="2018-06" db="EMBL/GenBank/DDBJ databases">
        <authorList>
            <consortium name="Pathogen Informatics"/>
            <person name="Doyle S."/>
        </authorList>
    </citation>
    <scope>NUCLEOTIDE SEQUENCE [LARGE SCALE GENOMIC DNA]</scope>
    <source>
        <strain evidence="1 2">NCTC12860</strain>
    </source>
</reference>
<name>A0A336NGI3_BARGR</name>
<dbReference type="EMBL" id="UFTD01000001">
    <property type="protein sequence ID" value="SSZ39791.1"/>
    <property type="molecule type" value="Genomic_DNA"/>
</dbReference>
<sequence length="56" mass="6575">MIGALCIFMTRKDGNAKWILYHSQCMLLYIFHIPYCEMEFDALSDDSLKQAQRNSI</sequence>
<accession>A0A336NGI3</accession>
<organism evidence="1 2">
    <name type="scientific">Bartonella grahamii</name>
    <dbReference type="NCBI Taxonomy" id="33045"/>
    <lineage>
        <taxon>Bacteria</taxon>
        <taxon>Pseudomonadati</taxon>
        <taxon>Pseudomonadota</taxon>
        <taxon>Alphaproteobacteria</taxon>
        <taxon>Hyphomicrobiales</taxon>
        <taxon>Bartonellaceae</taxon>
        <taxon>Bartonella</taxon>
    </lineage>
</organism>
<protein>
    <submittedName>
        <fullName evidence="1">Uncharacterized protein</fullName>
    </submittedName>
</protein>
<dbReference type="Proteomes" id="UP000253846">
    <property type="component" value="Unassembled WGS sequence"/>
</dbReference>
<evidence type="ECO:0000313" key="2">
    <source>
        <dbReference type="Proteomes" id="UP000253846"/>
    </source>
</evidence>
<gene>
    <name evidence="1" type="ORF">NCTC12860_01008</name>
</gene>
<evidence type="ECO:0000313" key="1">
    <source>
        <dbReference type="EMBL" id="SSZ39791.1"/>
    </source>
</evidence>
<dbReference type="AlphaFoldDB" id="A0A336NGI3"/>
<proteinExistence type="predicted"/>